<dbReference type="STRING" id="76193.A0A194R0Q3"/>
<dbReference type="GO" id="GO:0007635">
    <property type="term" value="P:chemosensory behavior"/>
    <property type="evidence" value="ECO:0007669"/>
    <property type="project" value="TreeGrafter"/>
</dbReference>
<reference evidence="9 10" key="1">
    <citation type="journal article" date="2015" name="Nat. Commun.">
        <title>Outbred genome sequencing and CRISPR/Cas9 gene editing in butterflies.</title>
        <authorList>
            <person name="Li X."/>
            <person name="Fan D."/>
            <person name="Zhang W."/>
            <person name="Liu G."/>
            <person name="Zhang L."/>
            <person name="Zhao L."/>
            <person name="Fang X."/>
            <person name="Chen L."/>
            <person name="Dong Y."/>
            <person name="Chen Y."/>
            <person name="Ding Y."/>
            <person name="Zhao R."/>
            <person name="Feng M."/>
            <person name="Zhu Y."/>
            <person name="Feng Y."/>
            <person name="Jiang X."/>
            <person name="Zhu D."/>
            <person name="Xiang H."/>
            <person name="Feng X."/>
            <person name="Li S."/>
            <person name="Wang J."/>
            <person name="Zhang G."/>
            <person name="Kronforst M.R."/>
            <person name="Wang W."/>
        </authorList>
    </citation>
    <scope>NUCLEOTIDE SEQUENCE [LARGE SCALE GENOMIC DNA]</scope>
    <source>
        <strain evidence="9">Ya'a_city_454_Pm</strain>
        <tissue evidence="9">Whole body</tissue>
    </source>
</reference>
<proteinExistence type="predicted"/>
<accession>A0A194R0Q3</accession>
<evidence type="ECO:0000256" key="3">
    <source>
        <dbReference type="ARBA" id="ARBA00022692"/>
    </source>
</evidence>
<comment type="subcellular location">
    <subcellularLocation>
        <location evidence="1">Cell membrane</location>
        <topology evidence="1">Multi-pass membrane protein</topology>
    </subcellularLocation>
</comment>
<keyword evidence="7" id="KW-0807">Transducer</keyword>
<dbReference type="GO" id="GO:0030424">
    <property type="term" value="C:axon"/>
    <property type="evidence" value="ECO:0007669"/>
    <property type="project" value="TreeGrafter"/>
</dbReference>
<dbReference type="InParanoid" id="A0A194R0Q3"/>
<evidence type="ECO:0000313" key="9">
    <source>
        <dbReference type="EMBL" id="KPJ11282.1"/>
    </source>
</evidence>
<protein>
    <submittedName>
        <fullName evidence="9">Putative gustatory receptor 28b</fullName>
    </submittedName>
</protein>
<evidence type="ECO:0000256" key="8">
    <source>
        <dbReference type="SAM" id="Phobius"/>
    </source>
</evidence>
<dbReference type="GO" id="GO:0043025">
    <property type="term" value="C:neuronal cell body"/>
    <property type="evidence" value="ECO:0007669"/>
    <property type="project" value="TreeGrafter"/>
</dbReference>
<dbReference type="Proteomes" id="UP000053240">
    <property type="component" value="Unassembled WGS sequence"/>
</dbReference>
<evidence type="ECO:0000256" key="1">
    <source>
        <dbReference type="ARBA" id="ARBA00004651"/>
    </source>
</evidence>
<dbReference type="GO" id="GO:0008049">
    <property type="term" value="P:male courtship behavior"/>
    <property type="evidence" value="ECO:0007669"/>
    <property type="project" value="TreeGrafter"/>
</dbReference>
<dbReference type="Pfam" id="PF08395">
    <property type="entry name" value="7tm_7"/>
    <property type="match status" value="2"/>
</dbReference>
<evidence type="ECO:0000256" key="7">
    <source>
        <dbReference type="ARBA" id="ARBA00023224"/>
    </source>
</evidence>
<dbReference type="GO" id="GO:0007165">
    <property type="term" value="P:signal transduction"/>
    <property type="evidence" value="ECO:0007669"/>
    <property type="project" value="UniProtKB-KW"/>
</dbReference>
<evidence type="ECO:0000256" key="2">
    <source>
        <dbReference type="ARBA" id="ARBA00022475"/>
    </source>
</evidence>
<evidence type="ECO:0000256" key="4">
    <source>
        <dbReference type="ARBA" id="ARBA00022989"/>
    </source>
</evidence>
<keyword evidence="2" id="KW-1003">Cell membrane</keyword>
<dbReference type="EMBL" id="KQ460883">
    <property type="protein sequence ID" value="KPJ11282.1"/>
    <property type="molecule type" value="Genomic_DNA"/>
</dbReference>
<dbReference type="AlphaFoldDB" id="A0A194R0Q3"/>
<keyword evidence="6 9" id="KW-0675">Receptor</keyword>
<keyword evidence="10" id="KW-1185">Reference proteome</keyword>
<dbReference type="GO" id="GO:0030425">
    <property type="term" value="C:dendrite"/>
    <property type="evidence" value="ECO:0007669"/>
    <property type="project" value="TreeGrafter"/>
</dbReference>
<sequence>MWALWMILKDLDAPLPWNKMYDVVYIEMLMLTIANHYCFYLMMVKERYKTVNKILRAIKDKNSQEYYIFVRERRARNEEKALQLQEKCVCEKIKTCANIVSTLYESTENSNKKYGVALVFTMFFCLVTITLNLFYLMEATASGLFYDPPRYCAFLVYAKSTGFVVHEIINNNVSTAITSEAMQLSLQLLHQIPVFTARGLFKLDYLLIMEGARSVVTFLVMLIQFVTDPPSSL</sequence>
<dbReference type="GO" id="GO:0050909">
    <property type="term" value="P:sensory perception of taste"/>
    <property type="evidence" value="ECO:0007669"/>
    <property type="project" value="InterPro"/>
</dbReference>
<feature type="transmembrane region" description="Helical" evidence="8">
    <location>
        <begin position="20"/>
        <end position="43"/>
    </location>
</feature>
<keyword evidence="4 8" id="KW-1133">Transmembrane helix</keyword>
<keyword evidence="3 8" id="KW-0812">Transmembrane</keyword>
<feature type="transmembrane region" description="Helical" evidence="8">
    <location>
        <begin position="114"/>
        <end position="137"/>
    </location>
</feature>
<keyword evidence="5 8" id="KW-0472">Membrane</keyword>
<evidence type="ECO:0000256" key="5">
    <source>
        <dbReference type="ARBA" id="ARBA00023136"/>
    </source>
</evidence>
<gene>
    <name evidence="9" type="ORF">RR48_14921</name>
</gene>
<name>A0A194R0Q3_PAPMA</name>
<evidence type="ECO:0000256" key="6">
    <source>
        <dbReference type="ARBA" id="ARBA00023170"/>
    </source>
</evidence>
<evidence type="ECO:0000313" key="10">
    <source>
        <dbReference type="Proteomes" id="UP000053240"/>
    </source>
</evidence>
<organism evidence="9 10">
    <name type="scientific">Papilio machaon</name>
    <name type="common">Old World swallowtail butterfly</name>
    <dbReference type="NCBI Taxonomy" id="76193"/>
    <lineage>
        <taxon>Eukaryota</taxon>
        <taxon>Metazoa</taxon>
        <taxon>Ecdysozoa</taxon>
        <taxon>Arthropoda</taxon>
        <taxon>Hexapoda</taxon>
        <taxon>Insecta</taxon>
        <taxon>Pterygota</taxon>
        <taxon>Neoptera</taxon>
        <taxon>Endopterygota</taxon>
        <taxon>Lepidoptera</taxon>
        <taxon>Glossata</taxon>
        <taxon>Ditrysia</taxon>
        <taxon>Papilionoidea</taxon>
        <taxon>Papilionidae</taxon>
        <taxon>Papilioninae</taxon>
        <taxon>Papilio</taxon>
    </lineage>
</organism>
<dbReference type="InterPro" id="IPR013604">
    <property type="entry name" value="7TM_chemorcpt"/>
</dbReference>
<dbReference type="PANTHER" id="PTHR21143">
    <property type="entry name" value="INVERTEBRATE GUSTATORY RECEPTOR"/>
    <property type="match status" value="1"/>
</dbReference>
<dbReference type="PANTHER" id="PTHR21143:SF133">
    <property type="entry name" value="GUSTATORY AND PHEROMONE RECEPTOR 32A-RELATED"/>
    <property type="match status" value="1"/>
</dbReference>
<dbReference type="GO" id="GO:0005886">
    <property type="term" value="C:plasma membrane"/>
    <property type="evidence" value="ECO:0007669"/>
    <property type="project" value="UniProtKB-SubCell"/>
</dbReference>